<feature type="transmembrane region" description="Helical" evidence="12">
    <location>
        <begin position="278"/>
        <end position="295"/>
    </location>
</feature>
<comment type="function">
    <text evidence="1">Part of the ABC transporter complex LptBFG involved in the translocation of lipopolysaccharide (LPS) from the inner membrane to the outer membrane.</text>
</comment>
<evidence type="ECO:0000256" key="12">
    <source>
        <dbReference type="SAM" id="Phobius"/>
    </source>
</evidence>
<proteinExistence type="inferred from homology"/>
<keyword evidence="7" id="KW-0997">Cell inner membrane</keyword>
<organism evidence="13 14">
    <name type="scientific">Methylomarinovum tepidoasis</name>
    <dbReference type="NCBI Taxonomy" id="2840183"/>
    <lineage>
        <taxon>Bacteria</taxon>
        <taxon>Pseudomonadati</taxon>
        <taxon>Pseudomonadota</taxon>
        <taxon>Gammaproteobacteria</taxon>
        <taxon>Methylococcales</taxon>
        <taxon>Methylothermaceae</taxon>
        <taxon>Methylomarinovum</taxon>
    </lineage>
</organism>
<gene>
    <name evidence="13" type="ORF">MIN45_P1297</name>
</gene>
<comment type="subunit">
    <text evidence="11">Component of the lipopolysaccharide transport and assembly complex. The LptBFG transporter is composed of two ATP-binding proteins (LptB) and two transmembrane proteins (LptF and LptG).</text>
</comment>
<dbReference type="PANTHER" id="PTHR33529">
    <property type="entry name" value="SLR0882 PROTEIN-RELATED"/>
    <property type="match status" value="1"/>
</dbReference>
<comment type="subcellular location">
    <subcellularLocation>
        <location evidence="2">Cell inner membrane</location>
        <topology evidence="2">Multi-pass membrane protein</topology>
    </subcellularLocation>
</comment>
<evidence type="ECO:0000256" key="2">
    <source>
        <dbReference type="ARBA" id="ARBA00004429"/>
    </source>
</evidence>
<feature type="transmembrane region" description="Helical" evidence="12">
    <location>
        <begin position="340"/>
        <end position="362"/>
    </location>
</feature>
<evidence type="ECO:0000256" key="5">
    <source>
        <dbReference type="ARBA" id="ARBA00022448"/>
    </source>
</evidence>
<keyword evidence="5" id="KW-0813">Transport</keyword>
<name>A0AAU9CMQ3_9GAMM</name>
<dbReference type="GO" id="GO:0055085">
    <property type="term" value="P:transmembrane transport"/>
    <property type="evidence" value="ECO:0007669"/>
    <property type="project" value="InterPro"/>
</dbReference>
<evidence type="ECO:0000256" key="3">
    <source>
        <dbReference type="ARBA" id="ARBA00007725"/>
    </source>
</evidence>
<evidence type="ECO:0000313" key="13">
    <source>
        <dbReference type="EMBL" id="BCX88927.1"/>
    </source>
</evidence>
<evidence type="ECO:0000313" key="14">
    <source>
        <dbReference type="Proteomes" id="UP001321450"/>
    </source>
</evidence>
<dbReference type="RefSeq" id="WP_286291145.1">
    <property type="nucleotide sequence ID" value="NZ_AP024718.1"/>
</dbReference>
<dbReference type="PANTHER" id="PTHR33529:SF7">
    <property type="entry name" value="LIPOPOLYSACCHARIDE EXPORT SYSTEM PERMEASE PROTEIN LPTF"/>
    <property type="match status" value="1"/>
</dbReference>
<dbReference type="Pfam" id="PF03739">
    <property type="entry name" value="LptF_LptG"/>
    <property type="match status" value="1"/>
</dbReference>
<evidence type="ECO:0000256" key="1">
    <source>
        <dbReference type="ARBA" id="ARBA00002265"/>
    </source>
</evidence>
<evidence type="ECO:0000256" key="10">
    <source>
        <dbReference type="ARBA" id="ARBA00023136"/>
    </source>
</evidence>
<evidence type="ECO:0000256" key="11">
    <source>
        <dbReference type="ARBA" id="ARBA00026081"/>
    </source>
</evidence>
<evidence type="ECO:0000256" key="6">
    <source>
        <dbReference type="ARBA" id="ARBA00022475"/>
    </source>
</evidence>
<keyword evidence="8 12" id="KW-0812">Transmembrane</keyword>
<dbReference type="InterPro" id="IPR005495">
    <property type="entry name" value="LptG/LptF_permease"/>
</dbReference>
<protein>
    <recommendedName>
        <fullName evidence="4">Lipopolysaccharide export system permease protein LptF</fullName>
    </recommendedName>
</protein>
<reference evidence="14" key="1">
    <citation type="journal article" date="2024" name="Int. J. Syst. Evol. Microbiol.">
        <title>Methylomarinovum tepidoasis sp. nov., a moderately thermophilic methanotroph of the family Methylothermaceae isolated from a deep-sea hydrothermal field.</title>
        <authorList>
            <person name="Hirayama H."/>
            <person name="Takaki Y."/>
            <person name="Abe M."/>
            <person name="Miyazaki M."/>
            <person name="Uematsu K."/>
            <person name="Matsui Y."/>
            <person name="Takai K."/>
        </authorList>
    </citation>
    <scope>NUCLEOTIDE SEQUENCE [LARGE SCALE GENOMIC DNA]</scope>
    <source>
        <strain evidence="14">IN45</strain>
    </source>
</reference>
<keyword evidence="14" id="KW-1185">Reference proteome</keyword>
<dbReference type="AlphaFoldDB" id="A0AAU9CMQ3"/>
<evidence type="ECO:0000256" key="7">
    <source>
        <dbReference type="ARBA" id="ARBA00022519"/>
    </source>
</evidence>
<sequence length="374" mass="42161">MIAWLRWSLLDRYLALEVMRPLLATGGFFVLLFGGYSSAQLLADAVAGILPMDIVWQLVGLKILIALEVLLPIALYLSVVLGLGRLYNDAEMTAMFACGYSELRVTWAVLRLGMLVALGVALLSWYVRPWAYARSYVLQDRAKAQFDIDKLEPGRFHSSESGHYVLFAEGIDRRQARLERVFFTRPKDNGRRQTVHARYLTQETTEDLRTALVFHQGYAYDLNPGGRDDVVLHFQTFTLTLAGAPKPLGYKAKAAGLEALWRHADDDPKNLAELQWRLLRPVSALLLALLAVPLSRSAPRRGRFARTILAIVLFAVYYNLSGIAKTWVKEGQVGAMPGLWWVDALLAVIVVIWYAPLLLAAWRSRHLRARWRAA</sequence>
<comment type="similarity">
    <text evidence="3">Belongs to the LptF/LptG family.</text>
</comment>
<keyword evidence="6" id="KW-1003">Cell membrane</keyword>
<dbReference type="NCBIfam" id="TIGR04407">
    <property type="entry name" value="LptF_YjgP"/>
    <property type="match status" value="1"/>
</dbReference>
<feature type="transmembrane region" description="Helical" evidence="12">
    <location>
        <begin position="59"/>
        <end position="84"/>
    </location>
</feature>
<dbReference type="GO" id="GO:0015920">
    <property type="term" value="P:lipopolysaccharide transport"/>
    <property type="evidence" value="ECO:0007669"/>
    <property type="project" value="TreeGrafter"/>
</dbReference>
<evidence type="ECO:0000256" key="4">
    <source>
        <dbReference type="ARBA" id="ARBA00014213"/>
    </source>
</evidence>
<evidence type="ECO:0000256" key="8">
    <source>
        <dbReference type="ARBA" id="ARBA00022692"/>
    </source>
</evidence>
<accession>A0AAU9CMQ3</accession>
<evidence type="ECO:0000256" key="9">
    <source>
        <dbReference type="ARBA" id="ARBA00022989"/>
    </source>
</evidence>
<dbReference type="InterPro" id="IPR030922">
    <property type="entry name" value="LptF"/>
</dbReference>
<dbReference type="GO" id="GO:0043190">
    <property type="term" value="C:ATP-binding cassette (ABC) transporter complex"/>
    <property type="evidence" value="ECO:0007669"/>
    <property type="project" value="InterPro"/>
</dbReference>
<dbReference type="KEGG" id="meiy:MIN45_P1297"/>
<feature type="transmembrane region" description="Helical" evidence="12">
    <location>
        <begin position="307"/>
        <end position="328"/>
    </location>
</feature>
<keyword evidence="9 12" id="KW-1133">Transmembrane helix</keyword>
<feature type="transmembrane region" description="Helical" evidence="12">
    <location>
        <begin position="105"/>
        <end position="127"/>
    </location>
</feature>
<dbReference type="Proteomes" id="UP001321450">
    <property type="component" value="Chromosome"/>
</dbReference>
<keyword evidence="10 12" id="KW-0472">Membrane</keyword>
<dbReference type="EMBL" id="AP024718">
    <property type="protein sequence ID" value="BCX88927.1"/>
    <property type="molecule type" value="Genomic_DNA"/>
</dbReference>